<dbReference type="GO" id="GO:0005634">
    <property type="term" value="C:nucleus"/>
    <property type="evidence" value="ECO:0007669"/>
    <property type="project" value="UniProtKB-SubCell"/>
</dbReference>
<evidence type="ECO:0000256" key="5">
    <source>
        <dbReference type="ARBA" id="ARBA00023015"/>
    </source>
</evidence>
<evidence type="ECO:0000256" key="3">
    <source>
        <dbReference type="ARBA" id="ARBA00022771"/>
    </source>
</evidence>
<evidence type="ECO:0000256" key="9">
    <source>
        <dbReference type="SAM" id="MobiDB-lite"/>
    </source>
</evidence>
<dbReference type="Gene3D" id="3.30.50.10">
    <property type="entry name" value="Erythroid Transcription Factor GATA-1, subunit A"/>
    <property type="match status" value="2"/>
</dbReference>
<comment type="caution">
    <text evidence="11">The sequence shown here is derived from an EMBL/GenBank/DDBJ whole genome shotgun (WGS) entry which is preliminary data.</text>
</comment>
<dbReference type="GO" id="GO:0000122">
    <property type="term" value="P:negative regulation of transcription by RNA polymerase II"/>
    <property type="evidence" value="ECO:0007669"/>
    <property type="project" value="TreeGrafter"/>
</dbReference>
<dbReference type="SMART" id="SM00401">
    <property type="entry name" value="ZnF_GATA"/>
    <property type="match status" value="2"/>
</dbReference>
<dbReference type="CDD" id="cd00202">
    <property type="entry name" value="ZnF_GATA"/>
    <property type="match status" value="2"/>
</dbReference>
<keyword evidence="4" id="KW-0862">Zinc</keyword>
<evidence type="ECO:0000256" key="4">
    <source>
        <dbReference type="ARBA" id="ARBA00022833"/>
    </source>
</evidence>
<dbReference type="SUPFAM" id="SSF57716">
    <property type="entry name" value="Glucocorticoid receptor-like (DNA-binding domain)"/>
    <property type="match status" value="2"/>
</dbReference>
<dbReference type="FunFam" id="3.30.50.10:FF:000007">
    <property type="entry name" value="Nitrogen regulatory AreA, N-terminal"/>
    <property type="match status" value="1"/>
</dbReference>
<dbReference type="GO" id="GO:0000981">
    <property type="term" value="F:DNA-binding transcription factor activity, RNA polymerase II-specific"/>
    <property type="evidence" value="ECO:0007669"/>
    <property type="project" value="TreeGrafter"/>
</dbReference>
<dbReference type="Pfam" id="PF00320">
    <property type="entry name" value="GATA"/>
    <property type="match status" value="2"/>
</dbReference>
<evidence type="ECO:0000259" key="10">
    <source>
        <dbReference type="PROSITE" id="PS50114"/>
    </source>
</evidence>
<accession>A0A9N8ZVP9</accession>
<keyword evidence="7" id="KW-0539">Nucleus</keyword>
<feature type="compositionally biased region" description="Polar residues" evidence="9">
    <location>
        <begin position="282"/>
        <end position="301"/>
    </location>
</feature>
<dbReference type="InterPro" id="IPR013088">
    <property type="entry name" value="Znf_NHR/GATA"/>
</dbReference>
<proteinExistence type="predicted"/>
<dbReference type="InterPro" id="IPR039355">
    <property type="entry name" value="Transcription_factor_GATA"/>
</dbReference>
<feature type="compositionally biased region" description="Low complexity" evidence="9">
    <location>
        <begin position="74"/>
        <end position="83"/>
    </location>
</feature>
<evidence type="ECO:0000256" key="1">
    <source>
        <dbReference type="ARBA" id="ARBA00004123"/>
    </source>
</evidence>
<dbReference type="OrthoDB" id="515401at2759"/>
<feature type="region of interest" description="Disordered" evidence="9">
    <location>
        <begin position="435"/>
        <end position="511"/>
    </location>
</feature>
<reference evidence="11" key="1">
    <citation type="submission" date="2021-06" db="EMBL/GenBank/DDBJ databases">
        <authorList>
            <person name="Kallberg Y."/>
            <person name="Tangrot J."/>
            <person name="Rosling A."/>
        </authorList>
    </citation>
    <scope>NUCLEOTIDE SEQUENCE</scope>
    <source>
        <strain evidence="11">IA702</strain>
    </source>
</reference>
<name>A0A9N8ZVP9_9GLOM</name>
<evidence type="ECO:0000256" key="6">
    <source>
        <dbReference type="ARBA" id="ARBA00023163"/>
    </source>
</evidence>
<evidence type="ECO:0000313" key="11">
    <source>
        <dbReference type="EMBL" id="CAG8508735.1"/>
    </source>
</evidence>
<feature type="compositionally biased region" description="Basic and acidic residues" evidence="9">
    <location>
        <begin position="315"/>
        <end position="329"/>
    </location>
</feature>
<keyword evidence="12" id="KW-1185">Reference proteome</keyword>
<feature type="compositionally biased region" description="Basic and acidic residues" evidence="9">
    <location>
        <begin position="50"/>
        <end position="73"/>
    </location>
</feature>
<evidence type="ECO:0000313" key="12">
    <source>
        <dbReference type="Proteomes" id="UP000789572"/>
    </source>
</evidence>
<keyword evidence="5" id="KW-0805">Transcription regulation</keyword>
<dbReference type="AlphaFoldDB" id="A0A9N8ZVP9"/>
<feature type="domain" description="GATA-type" evidence="10">
    <location>
        <begin position="122"/>
        <end position="175"/>
    </location>
</feature>
<feature type="compositionally biased region" description="Polar residues" evidence="9">
    <location>
        <begin position="435"/>
        <end position="457"/>
    </location>
</feature>
<dbReference type="PRINTS" id="PR00619">
    <property type="entry name" value="GATAZNFINGER"/>
</dbReference>
<evidence type="ECO:0000256" key="8">
    <source>
        <dbReference type="PROSITE-ProRule" id="PRU00094"/>
    </source>
</evidence>
<keyword evidence="6" id="KW-0804">Transcription</keyword>
<gene>
    <name evidence="11" type="ORF">POCULU_LOCUS2957</name>
</gene>
<feature type="compositionally biased region" description="Polar residues" evidence="9">
    <location>
        <begin position="1"/>
        <end position="24"/>
    </location>
</feature>
<evidence type="ECO:0000256" key="2">
    <source>
        <dbReference type="ARBA" id="ARBA00022723"/>
    </source>
</evidence>
<dbReference type="PANTHER" id="PTHR10071">
    <property type="entry name" value="TRANSCRIPTION FACTOR GATA FAMILY MEMBER"/>
    <property type="match status" value="1"/>
</dbReference>
<dbReference type="EMBL" id="CAJVPJ010000302">
    <property type="protein sequence ID" value="CAG8508735.1"/>
    <property type="molecule type" value="Genomic_DNA"/>
</dbReference>
<sequence>MGLSQQNPSDSTKPGIQTHQQRSLNMHPPNQNKNHNQLNQAAAAHHHRGHRDDFSHPHHDQHGQQNRQGDDQQRLPQQQQQLINHHHHHHQLMQQPQQNQQSITGRRNAHHQKSTKAEGGHAVSATVCANCGTTTTPLWRRAPSGETICNACGLYLKARNTVRPPWLKRNNIKKPTPASSQSPILPAGTCPGDGHCDGTGGPSSCNGCPAYNQHQVNRQALVCANCGTNTTPLWRRDEGGNTICNACGLYYKLHSVHRPVTMKRSVIKRRKRVALANGSVNSVVAGNGNAHTGINRGNGTNSRGHHHHRMSGHASDNESHVASHHEETIQHPPTPSSSGSDRDYPTSEEDELPVRRAPKRKNVFDECHIPKRHCHERAVLAIEDYIAPKKNGGDLYLSPVEPNVTQIPQVQIHRGGRYMGTPDCPLQSVFNNGNESANCSPSHSGSTSPINYASSPVHTPGFTMPSPPSSSSINSLLNPASPAPQLPPISSVGLPSLNAGQSNPSTASASVDPNITSVLQAHRQELQREVSHLSMLLNRTTAILNGLDRAMASVNSNVTAN</sequence>
<organism evidence="11 12">
    <name type="scientific">Paraglomus occultum</name>
    <dbReference type="NCBI Taxonomy" id="144539"/>
    <lineage>
        <taxon>Eukaryota</taxon>
        <taxon>Fungi</taxon>
        <taxon>Fungi incertae sedis</taxon>
        <taxon>Mucoromycota</taxon>
        <taxon>Glomeromycotina</taxon>
        <taxon>Glomeromycetes</taxon>
        <taxon>Paraglomerales</taxon>
        <taxon>Paraglomeraceae</taxon>
        <taxon>Paraglomus</taxon>
    </lineage>
</organism>
<dbReference type="PROSITE" id="PS50114">
    <property type="entry name" value="GATA_ZN_FINGER_2"/>
    <property type="match status" value="2"/>
</dbReference>
<comment type="subcellular location">
    <subcellularLocation>
        <location evidence="1">Nucleus</location>
    </subcellularLocation>
</comment>
<feature type="compositionally biased region" description="Low complexity" evidence="9">
    <location>
        <begin position="469"/>
        <end position="480"/>
    </location>
</feature>
<evidence type="ECO:0000256" key="7">
    <source>
        <dbReference type="ARBA" id="ARBA00023242"/>
    </source>
</evidence>
<feature type="compositionally biased region" description="Low complexity" evidence="9">
    <location>
        <begin position="30"/>
        <end position="43"/>
    </location>
</feature>
<feature type="compositionally biased region" description="Low complexity" evidence="9">
    <location>
        <begin position="92"/>
        <end position="101"/>
    </location>
</feature>
<protein>
    <submittedName>
        <fullName evidence="11">10708_t:CDS:1</fullName>
    </submittedName>
</protein>
<dbReference type="PANTHER" id="PTHR10071:SF335">
    <property type="entry name" value="IRON-SENSING TRANSCRIPTIONAL REPRESSOR-RELATED"/>
    <property type="match status" value="1"/>
</dbReference>
<feature type="region of interest" description="Disordered" evidence="9">
    <location>
        <begin position="1"/>
        <end position="121"/>
    </location>
</feature>
<keyword evidence="2" id="KW-0479">Metal-binding</keyword>
<dbReference type="GO" id="GO:0008270">
    <property type="term" value="F:zinc ion binding"/>
    <property type="evidence" value="ECO:0007669"/>
    <property type="project" value="UniProtKB-KW"/>
</dbReference>
<keyword evidence="3 8" id="KW-0863">Zinc-finger</keyword>
<dbReference type="Proteomes" id="UP000789572">
    <property type="component" value="Unassembled WGS sequence"/>
</dbReference>
<dbReference type="PROSITE" id="PS00344">
    <property type="entry name" value="GATA_ZN_FINGER_1"/>
    <property type="match status" value="2"/>
</dbReference>
<feature type="compositionally biased region" description="Polar residues" evidence="9">
    <location>
        <begin position="498"/>
        <end position="511"/>
    </location>
</feature>
<dbReference type="GO" id="GO:0000978">
    <property type="term" value="F:RNA polymerase II cis-regulatory region sequence-specific DNA binding"/>
    <property type="evidence" value="ECO:0007669"/>
    <property type="project" value="TreeGrafter"/>
</dbReference>
<dbReference type="InterPro" id="IPR000679">
    <property type="entry name" value="Znf_GATA"/>
</dbReference>
<feature type="domain" description="GATA-type" evidence="10">
    <location>
        <begin position="217"/>
        <end position="270"/>
    </location>
</feature>
<dbReference type="GO" id="GO:0045944">
    <property type="term" value="P:positive regulation of transcription by RNA polymerase II"/>
    <property type="evidence" value="ECO:0007669"/>
    <property type="project" value="TreeGrafter"/>
</dbReference>
<feature type="region of interest" description="Disordered" evidence="9">
    <location>
        <begin position="282"/>
        <end position="357"/>
    </location>
</feature>